<dbReference type="AlphaFoldDB" id="A0A0A2C6J1"/>
<organism evidence="2 3">
    <name type="scientific">Prochlorococcus marinus str. PAC1</name>
    <dbReference type="NCBI Taxonomy" id="59924"/>
    <lineage>
        <taxon>Bacteria</taxon>
        <taxon>Bacillati</taxon>
        <taxon>Cyanobacteriota</taxon>
        <taxon>Cyanophyceae</taxon>
        <taxon>Synechococcales</taxon>
        <taxon>Prochlorococcaceae</taxon>
        <taxon>Prochlorococcus</taxon>
    </lineage>
</organism>
<accession>A0A0A2C6J1</accession>
<comment type="caution">
    <text evidence="2">The sequence shown here is derived from an EMBL/GenBank/DDBJ whole genome shotgun (WGS) entry which is preliminary data.</text>
</comment>
<dbReference type="PANTHER" id="PTHR46438:SF2">
    <property type="entry name" value="ALPHA_BETA-HYDROLASES SUPERFAMILY PROTEIN"/>
    <property type="match status" value="1"/>
</dbReference>
<reference evidence="3" key="1">
    <citation type="journal article" date="2014" name="Sci. Data">
        <title>Genomes of diverse isolates of the marine cyanobacterium Prochlorococcus.</title>
        <authorList>
            <person name="Biller S."/>
            <person name="Berube P."/>
            <person name="Thompson J."/>
            <person name="Kelly L."/>
            <person name="Roggensack S."/>
            <person name="Awad L."/>
            <person name="Roache-Johnson K."/>
            <person name="Ding H."/>
            <person name="Giovannoni S.J."/>
            <person name="Moore L.R."/>
            <person name="Chisholm S.W."/>
        </authorList>
    </citation>
    <scope>NUCLEOTIDE SEQUENCE [LARGE SCALE GENOMIC DNA]</scope>
    <source>
        <strain evidence="3">PAC1</strain>
    </source>
</reference>
<protein>
    <submittedName>
        <fullName evidence="2">Putative alpha/beta hydrolase</fullName>
    </submittedName>
</protein>
<dbReference type="PANTHER" id="PTHR46438">
    <property type="entry name" value="ALPHA/BETA-HYDROLASES SUPERFAMILY PROTEIN"/>
    <property type="match status" value="1"/>
</dbReference>
<name>A0A0A2C6J1_PROMR</name>
<dbReference type="GO" id="GO:0016787">
    <property type="term" value="F:hydrolase activity"/>
    <property type="evidence" value="ECO:0007669"/>
    <property type="project" value="UniProtKB-KW"/>
</dbReference>
<feature type="domain" description="AB hydrolase-1" evidence="1">
    <location>
        <begin position="42"/>
        <end position="294"/>
    </location>
</feature>
<evidence type="ECO:0000259" key="1">
    <source>
        <dbReference type="Pfam" id="PF12697"/>
    </source>
</evidence>
<dbReference type="PRINTS" id="PR00111">
    <property type="entry name" value="ABHYDROLASE"/>
</dbReference>
<dbReference type="RefSeq" id="WP_036904475.1">
    <property type="nucleotide sequence ID" value="NZ_CP138967.1"/>
</dbReference>
<dbReference type="Gene3D" id="3.40.50.1820">
    <property type="entry name" value="alpha/beta hydrolase"/>
    <property type="match status" value="1"/>
</dbReference>
<evidence type="ECO:0000313" key="3">
    <source>
        <dbReference type="Proteomes" id="UP000030392"/>
    </source>
</evidence>
<dbReference type="Proteomes" id="UP000030392">
    <property type="component" value="Unassembled WGS sequence"/>
</dbReference>
<proteinExistence type="predicted"/>
<evidence type="ECO:0000313" key="2">
    <source>
        <dbReference type="EMBL" id="KGG21943.1"/>
    </source>
</evidence>
<sequence length="303" mass="33159">MVSSVVETNLSDWKFLGHSVHSLSIIPEAHKTKTNEEKGPAILLIHGFGASTTHWRHNLPVLGKQFEVHALDLLGFGKSSKPSGLAYGGQLWRDQIVAYVKENIGRPTILVGNSLGGYAALASGAALGPEAAGVVLLNAAGYFSEDKKTTKGIWATARKTVAGIFLKNALLQRIIFENLRQPSTIKRTLNQVYIDTSNVDDELVEAIRKPSLDKGAFNVFKSVFDPAGPQGRPLDELFSQLKTPLLLLWGNRDPWMNAPGKRATYKKHTPTNTKEVVLDAGHCPHDEVPDQVNSALLEWINQL</sequence>
<keyword evidence="2" id="KW-0378">Hydrolase</keyword>
<dbReference type="SUPFAM" id="SSF53474">
    <property type="entry name" value="alpha/beta-Hydrolases"/>
    <property type="match status" value="1"/>
</dbReference>
<dbReference type="Pfam" id="PF12697">
    <property type="entry name" value="Abhydrolase_6"/>
    <property type="match status" value="1"/>
</dbReference>
<dbReference type="EMBL" id="JNAX01000004">
    <property type="protein sequence ID" value="KGG21943.1"/>
    <property type="molecule type" value="Genomic_DNA"/>
</dbReference>
<dbReference type="InterPro" id="IPR029058">
    <property type="entry name" value="AB_hydrolase_fold"/>
</dbReference>
<dbReference type="InterPro" id="IPR000073">
    <property type="entry name" value="AB_hydrolase_1"/>
</dbReference>
<gene>
    <name evidence="2" type="ORF">EV03_0262</name>
</gene>